<reference evidence="4" key="2">
    <citation type="submission" date="2024-11" db="EMBL/GenBank/DDBJ databases">
        <authorList>
            <person name="Roberts W.R."/>
            <person name="Alverson A.J."/>
        </authorList>
    </citation>
    <scope>NUCLEOTIDE SEQUENCE</scope>
    <source>
        <strain evidence="4">CCMP332</strain>
    </source>
</reference>
<keyword evidence="2" id="KW-0472">Membrane</keyword>
<gene>
    <name evidence="3" type="ORF">HJC23_001944</name>
    <name evidence="4" type="ORF">HJC23_008709</name>
</gene>
<dbReference type="EMBL" id="JABMIG020000212">
    <property type="protein sequence ID" value="KAL3785673.1"/>
    <property type="molecule type" value="Genomic_DNA"/>
</dbReference>
<evidence type="ECO:0000313" key="4">
    <source>
        <dbReference type="EMBL" id="KAL3799582.1"/>
    </source>
</evidence>
<organism evidence="4 5">
    <name type="scientific">Cyclotella cryptica</name>
    <dbReference type="NCBI Taxonomy" id="29204"/>
    <lineage>
        <taxon>Eukaryota</taxon>
        <taxon>Sar</taxon>
        <taxon>Stramenopiles</taxon>
        <taxon>Ochrophyta</taxon>
        <taxon>Bacillariophyta</taxon>
        <taxon>Coscinodiscophyceae</taxon>
        <taxon>Thalassiosirophycidae</taxon>
        <taxon>Stephanodiscales</taxon>
        <taxon>Stephanodiscaceae</taxon>
        <taxon>Cyclotella</taxon>
    </lineage>
</organism>
<feature type="transmembrane region" description="Helical" evidence="2">
    <location>
        <begin position="29"/>
        <end position="48"/>
    </location>
</feature>
<dbReference type="Proteomes" id="UP001516023">
    <property type="component" value="Unassembled WGS sequence"/>
</dbReference>
<feature type="region of interest" description="Disordered" evidence="1">
    <location>
        <begin position="1"/>
        <end position="20"/>
    </location>
</feature>
<name>A0ABD3QHE4_9STRA</name>
<reference evidence="4 5" key="1">
    <citation type="journal article" date="2020" name="G3 (Bethesda)">
        <title>Improved Reference Genome for Cyclotella cryptica CCMP332, a Model for Cell Wall Morphogenesis, Salinity Adaptation, and Lipid Production in Diatoms (Bacillariophyta).</title>
        <authorList>
            <person name="Roberts W.R."/>
            <person name="Downey K.M."/>
            <person name="Ruck E.C."/>
            <person name="Traller J.C."/>
            <person name="Alverson A.J."/>
        </authorList>
    </citation>
    <scope>NUCLEOTIDE SEQUENCE [LARGE SCALE GENOMIC DNA]</scope>
    <source>
        <strain evidence="4 5">CCMP332</strain>
    </source>
</reference>
<keyword evidence="5" id="KW-1185">Reference proteome</keyword>
<dbReference type="EMBL" id="JABMIG020000038">
    <property type="protein sequence ID" value="KAL3799582.1"/>
    <property type="molecule type" value="Genomic_DNA"/>
</dbReference>
<evidence type="ECO:0000256" key="1">
    <source>
        <dbReference type="SAM" id="MobiDB-lite"/>
    </source>
</evidence>
<sequence>MVNTARSSLEASGRHRAGTRSIGATDTKLSIIVLISAAFFVAGTSMIISMSKLGASYSSVLDSELNLVQRRQKEARNATSPNYAKKASHTNDPVTDLPTKPPSISPTTNPPTTKSTSSVNYTNNTLNKRGEIVSDFKSISPLQCPKNICPENQCPIGVPRIPYISIQDDGHTMNKMNTYVSENWGNVLSPYWAARAMAELGGYQYRGNTFGRGSWMEFLPTTALARASRKDVFENVCRTCTSYEFFHKGECSEGWSSIAPAVMEDTQRAILEHSKKSSEEEKNAIFNFFNPNDWLIYNRCVVFRHSEHSPGVLRTYDAIPTEGEFSVYVMMGRNEDSFNLCNILVNESIEYMKRRNPSINVTILATSSLFVDFGRLVFAPNVLVASRGSSWALWSAVLANSNNVVSLPMLPNSSIASLPGRVKFLVDVPTLLNPEDFESATSAYGIPPGKFSNTTEDREAVLRYFRGDIA</sequence>
<evidence type="ECO:0000313" key="5">
    <source>
        <dbReference type="Proteomes" id="UP001516023"/>
    </source>
</evidence>
<feature type="compositionally biased region" description="Polar residues" evidence="1">
    <location>
        <begin position="1"/>
        <end position="10"/>
    </location>
</feature>
<feature type="compositionally biased region" description="Low complexity" evidence="1">
    <location>
        <begin position="105"/>
        <end position="118"/>
    </location>
</feature>
<dbReference type="AlphaFoldDB" id="A0ABD3QHE4"/>
<feature type="region of interest" description="Disordered" evidence="1">
    <location>
        <begin position="72"/>
        <end position="123"/>
    </location>
</feature>
<evidence type="ECO:0000256" key="2">
    <source>
        <dbReference type="SAM" id="Phobius"/>
    </source>
</evidence>
<evidence type="ECO:0000313" key="3">
    <source>
        <dbReference type="EMBL" id="KAL3785673.1"/>
    </source>
</evidence>
<keyword evidence="2" id="KW-1133">Transmembrane helix</keyword>
<keyword evidence="2" id="KW-0812">Transmembrane</keyword>
<accession>A0ABD3QHE4</accession>
<protein>
    <submittedName>
        <fullName evidence="4">Uncharacterized protein</fullName>
    </submittedName>
</protein>
<proteinExistence type="predicted"/>
<comment type="caution">
    <text evidence="4">The sequence shown here is derived from an EMBL/GenBank/DDBJ whole genome shotgun (WGS) entry which is preliminary data.</text>
</comment>